<dbReference type="Gene3D" id="2.10.25.10">
    <property type="entry name" value="Laminin"/>
    <property type="match status" value="1"/>
</dbReference>
<reference evidence="3 4" key="1">
    <citation type="submission" date="2024-02" db="EMBL/GenBank/DDBJ databases">
        <authorList>
            <person name="Daric V."/>
            <person name="Darras S."/>
        </authorList>
    </citation>
    <scope>NUCLEOTIDE SEQUENCE [LARGE SCALE GENOMIC DNA]</scope>
</reference>
<proteinExistence type="predicted"/>
<keyword evidence="1" id="KW-0812">Transmembrane</keyword>
<comment type="caution">
    <text evidence="3">The sequence shown here is derived from an EMBL/GenBank/DDBJ whole genome shotgun (WGS) entry which is preliminary data.</text>
</comment>
<feature type="transmembrane region" description="Helical" evidence="1">
    <location>
        <begin position="513"/>
        <end position="534"/>
    </location>
</feature>
<name>A0ABP0FEE4_CLALP</name>
<evidence type="ECO:0000313" key="3">
    <source>
        <dbReference type="EMBL" id="CAK8676642.1"/>
    </source>
</evidence>
<dbReference type="Proteomes" id="UP001642483">
    <property type="component" value="Unassembled WGS sequence"/>
</dbReference>
<evidence type="ECO:0000256" key="1">
    <source>
        <dbReference type="SAM" id="Phobius"/>
    </source>
</evidence>
<protein>
    <submittedName>
        <fullName evidence="3">Uncharacterized protein</fullName>
    </submittedName>
</protein>
<evidence type="ECO:0000256" key="2">
    <source>
        <dbReference type="SAM" id="SignalP"/>
    </source>
</evidence>
<sequence length="541" mass="57356">MQPFHGIFLLVLLGPWLFCACNGALLQNFSPQNPTRVAGADVIFSVTAANVNDSTVVFRWFVNNEMVANVTFNSTFYPMVAASTGYELMTGMVFAQTLNMTLKFSASQSTIVNVTGGEDSAFTSLTVKDSYGPVLQNVSPQDPTRVAGADVVFSVTAANVSDPTVVFRWFVRNEMIANVTFNSTFYPMTAASTGYELKTGMVSAQTLNMALNFSASQSGFVNITVGDASTLTFLTVEADCGSPPNDLNGSCLTFLCIASGTVQKTDANFVYQCINRSVCGKDARWTPTDQTCEPPMGCAETGKWGNDCANRCGAGCVLPDSCDFTTGSCLDRHGNISTTCAMGFTGERCDQNATSLCANGTWGQFCDKTCGAGCVRTTCDRYSGQCTDINGQAATVCTPGYTGPTCNEKGCQVPGTWGETCLNSCGNGCPGKYVSLCDMTTGACLNSDGSTRPPGSNCSQGYTGKNCDLPNCPQGCGDGVCVAPNLCQNCPLHFASGPSCRNIRLDGFLKGSLPTFAILTAAVLFLTIFSKWYIRRKLKIS</sequence>
<evidence type="ECO:0000313" key="4">
    <source>
        <dbReference type="Proteomes" id="UP001642483"/>
    </source>
</evidence>
<gene>
    <name evidence="3" type="ORF">CVLEPA_LOCUS6093</name>
</gene>
<organism evidence="3 4">
    <name type="scientific">Clavelina lepadiformis</name>
    <name type="common">Light-bulb sea squirt</name>
    <name type="synonym">Ascidia lepadiformis</name>
    <dbReference type="NCBI Taxonomy" id="159417"/>
    <lineage>
        <taxon>Eukaryota</taxon>
        <taxon>Metazoa</taxon>
        <taxon>Chordata</taxon>
        <taxon>Tunicata</taxon>
        <taxon>Ascidiacea</taxon>
        <taxon>Aplousobranchia</taxon>
        <taxon>Clavelinidae</taxon>
        <taxon>Clavelina</taxon>
    </lineage>
</organism>
<keyword evidence="1" id="KW-1133">Transmembrane helix</keyword>
<accession>A0ABP0FEE4</accession>
<dbReference type="EMBL" id="CAWYQH010000035">
    <property type="protein sequence ID" value="CAK8676642.1"/>
    <property type="molecule type" value="Genomic_DNA"/>
</dbReference>
<feature type="signal peptide" evidence="2">
    <location>
        <begin position="1"/>
        <end position="23"/>
    </location>
</feature>
<keyword evidence="2" id="KW-0732">Signal</keyword>
<keyword evidence="1" id="KW-0472">Membrane</keyword>
<feature type="chain" id="PRO_5045590833" evidence="2">
    <location>
        <begin position="24"/>
        <end position="541"/>
    </location>
</feature>
<keyword evidence="4" id="KW-1185">Reference proteome</keyword>